<dbReference type="EMBL" id="JAGTPX010000041">
    <property type="protein sequence ID" value="MBR8672441.1"/>
    <property type="molecule type" value="Genomic_DNA"/>
</dbReference>
<organism evidence="3">
    <name type="scientific">Niallia circulans</name>
    <name type="common">Bacillus circulans</name>
    <dbReference type="NCBI Taxonomy" id="1397"/>
    <lineage>
        <taxon>Bacteria</taxon>
        <taxon>Bacillati</taxon>
        <taxon>Bacillota</taxon>
        <taxon>Bacilli</taxon>
        <taxon>Bacillales</taxon>
        <taxon>Bacillaceae</taxon>
        <taxon>Niallia</taxon>
    </lineage>
</organism>
<keyword evidence="2" id="KW-1133">Transmembrane helix</keyword>
<comment type="caution">
    <text evidence="3">The sequence shown here is derived from an EMBL/GenBank/DDBJ whole genome shotgun (WGS) entry which is preliminary data.</text>
</comment>
<protein>
    <submittedName>
        <fullName evidence="3">Stage II sporulation protein P</fullName>
    </submittedName>
</protein>
<sequence>MIRILNGYLLAIIIVMYFSIFLINYLKSDIKLSSDIVSVSTKQLDADILSSLFEIGQFQLSDVNEEIKKPSILNGVVWLTSNIWPEDIRTFLGRELVGFSQFNTEIAIAGKGTNLATLPIESPPPNEDILTNENNSSSNEDKIESPKNEASNKNVVYIYHSHSWEAFLPQLSGITDPNQASSLDVKKNVIQVGTQLQNELLERGIGAEHSTTNVTAELKKKGWSYAQSYSLTREIVQEATTKEKSLVYLIDIHRDSQARKITTLEFNGIEYARLFFVVGKENKNYERNLKLAKELNERLENEIPGISRGVFVKSKDEGNGVYNQDLSSNSILLEFGGVDNKQQELFNTVDEFAEVFSEYYREVEEVNN</sequence>
<keyword evidence="2" id="KW-0472">Membrane</keyword>
<dbReference type="NCBIfam" id="TIGR02867">
    <property type="entry name" value="spore_II_P"/>
    <property type="match status" value="1"/>
</dbReference>
<feature type="transmembrane region" description="Helical" evidence="2">
    <location>
        <begin position="7"/>
        <end position="26"/>
    </location>
</feature>
<gene>
    <name evidence="3" type="ORF">KD144_23180</name>
</gene>
<feature type="compositionally biased region" description="Polar residues" evidence="1">
    <location>
        <begin position="129"/>
        <end position="138"/>
    </location>
</feature>
<evidence type="ECO:0000313" key="3">
    <source>
        <dbReference type="EMBL" id="MBR8672441.1"/>
    </source>
</evidence>
<dbReference type="RefSeq" id="WP_212121671.1">
    <property type="nucleotide sequence ID" value="NZ_JAGTPX020000007.1"/>
</dbReference>
<proteinExistence type="predicted"/>
<dbReference type="AlphaFoldDB" id="A0A941GGL8"/>
<name>A0A941GGL8_NIACI</name>
<dbReference type="InterPro" id="IPR010897">
    <property type="entry name" value="Spore_II_P"/>
</dbReference>
<feature type="region of interest" description="Disordered" evidence="1">
    <location>
        <begin position="117"/>
        <end position="147"/>
    </location>
</feature>
<keyword evidence="2" id="KW-0812">Transmembrane</keyword>
<evidence type="ECO:0000256" key="2">
    <source>
        <dbReference type="SAM" id="Phobius"/>
    </source>
</evidence>
<dbReference type="Pfam" id="PF07454">
    <property type="entry name" value="SpoIIP"/>
    <property type="match status" value="1"/>
</dbReference>
<evidence type="ECO:0000256" key="1">
    <source>
        <dbReference type="SAM" id="MobiDB-lite"/>
    </source>
</evidence>
<accession>A0A941GGL8</accession>
<reference evidence="3" key="1">
    <citation type="submission" date="2021-04" db="EMBL/GenBank/DDBJ databases">
        <title>Genomic analysis of electroactive and textile dye degrading Bacillus circulans strain: DC10 isolated from constructed wetland-microbial fuel cells treating textile dye wastewaters.</title>
        <authorList>
            <person name="Patel D.U."/>
            <person name="Desai C.R."/>
        </authorList>
    </citation>
    <scope>NUCLEOTIDE SEQUENCE</scope>
    <source>
        <strain evidence="3">DC10</strain>
    </source>
</reference>